<dbReference type="OrthoDB" id="1470847at2759"/>
<evidence type="ECO:0000313" key="3">
    <source>
        <dbReference type="EMBL" id="EYU42625.1"/>
    </source>
</evidence>
<proteinExistence type="predicted"/>
<organism evidence="3 4">
    <name type="scientific">Erythranthe guttata</name>
    <name type="common">Yellow monkey flower</name>
    <name type="synonym">Mimulus guttatus</name>
    <dbReference type="NCBI Taxonomy" id="4155"/>
    <lineage>
        <taxon>Eukaryota</taxon>
        <taxon>Viridiplantae</taxon>
        <taxon>Streptophyta</taxon>
        <taxon>Embryophyta</taxon>
        <taxon>Tracheophyta</taxon>
        <taxon>Spermatophyta</taxon>
        <taxon>Magnoliopsida</taxon>
        <taxon>eudicotyledons</taxon>
        <taxon>Gunneridae</taxon>
        <taxon>Pentapetalae</taxon>
        <taxon>asterids</taxon>
        <taxon>lamiids</taxon>
        <taxon>Lamiales</taxon>
        <taxon>Phrymaceae</taxon>
        <taxon>Erythranthe</taxon>
    </lineage>
</organism>
<feature type="chain" id="PRO_5001508368" description="Organ-specific protein S2" evidence="2">
    <location>
        <begin position="23"/>
        <end position="153"/>
    </location>
</feature>
<dbReference type="Proteomes" id="UP000030748">
    <property type="component" value="Unassembled WGS sequence"/>
</dbReference>
<dbReference type="PANTHER" id="PTHR33731:SF2">
    <property type="entry name" value="ORGAN-SPECIFIC PROTEIN S2-LIKE"/>
    <property type="match status" value="1"/>
</dbReference>
<gene>
    <name evidence="3" type="ORF">MIMGU_mgv1a015570mg</name>
</gene>
<feature type="compositionally biased region" description="Basic and acidic residues" evidence="1">
    <location>
        <begin position="108"/>
        <end position="119"/>
    </location>
</feature>
<name>A0A022RUL2_ERYGU</name>
<feature type="compositionally biased region" description="Basic and acidic residues" evidence="1">
    <location>
        <begin position="133"/>
        <end position="144"/>
    </location>
</feature>
<evidence type="ECO:0000313" key="4">
    <source>
        <dbReference type="Proteomes" id="UP000030748"/>
    </source>
</evidence>
<dbReference type="Pfam" id="PF10950">
    <property type="entry name" value="Organ_specific"/>
    <property type="match status" value="1"/>
</dbReference>
<keyword evidence="2" id="KW-0732">Signal</keyword>
<dbReference type="OMA" id="NEEIDCH"/>
<keyword evidence="4" id="KW-1185">Reference proteome</keyword>
<evidence type="ECO:0000256" key="1">
    <source>
        <dbReference type="SAM" id="MobiDB-lite"/>
    </source>
</evidence>
<dbReference type="PANTHER" id="PTHR33731">
    <property type="entry name" value="PROTEIN, PUTATIVE-RELATED"/>
    <property type="match status" value="1"/>
</dbReference>
<dbReference type="KEGG" id="egt:105952065"/>
<evidence type="ECO:0000256" key="2">
    <source>
        <dbReference type="SAM" id="SignalP"/>
    </source>
</evidence>
<protein>
    <recommendedName>
        <fullName evidence="5">Organ-specific protein S2</fullName>
    </recommendedName>
</protein>
<accession>A0A022RUL2</accession>
<feature type="signal peptide" evidence="2">
    <location>
        <begin position="1"/>
        <end position="22"/>
    </location>
</feature>
<evidence type="ECO:0008006" key="5">
    <source>
        <dbReference type="Google" id="ProtNLM"/>
    </source>
</evidence>
<dbReference type="PhylomeDB" id="A0A022RUL2"/>
<feature type="compositionally biased region" description="Basic and acidic residues" evidence="1">
    <location>
        <begin position="83"/>
        <end position="94"/>
    </location>
</feature>
<dbReference type="InterPro" id="IPR024489">
    <property type="entry name" value="Organ_specific_prot"/>
</dbReference>
<dbReference type="eggNOG" id="ENOG502S5XW">
    <property type="taxonomic scope" value="Eukaryota"/>
</dbReference>
<dbReference type="AlphaFoldDB" id="A0A022RUL2"/>
<dbReference type="EMBL" id="KI630281">
    <property type="protein sequence ID" value="EYU42625.1"/>
    <property type="molecule type" value="Genomic_DNA"/>
</dbReference>
<reference evidence="3 4" key="1">
    <citation type="journal article" date="2013" name="Proc. Natl. Acad. Sci. U.S.A.">
        <title>Fine-scale variation in meiotic recombination in Mimulus inferred from population shotgun sequencing.</title>
        <authorList>
            <person name="Hellsten U."/>
            <person name="Wright K.M."/>
            <person name="Jenkins J."/>
            <person name="Shu S."/>
            <person name="Yuan Y."/>
            <person name="Wessler S.R."/>
            <person name="Schmutz J."/>
            <person name="Willis J.H."/>
            <person name="Rokhsar D.S."/>
        </authorList>
    </citation>
    <scope>NUCLEOTIDE SEQUENCE [LARGE SCALE GENOMIC DNA]</scope>
    <source>
        <strain evidence="4">cv. DUN x IM62</strain>
    </source>
</reference>
<feature type="region of interest" description="Disordered" evidence="1">
    <location>
        <begin position="52"/>
        <end position="153"/>
    </location>
</feature>
<sequence>MVSIYALSGLLCISLFASFTNARKDPGAYLLQDFGKVTSTISNEEIDCHALGKASTPKPKTSYTKEFEPRPNISAYTDDEKTDENKSFVKDFEPRPNISAYTDDDKTEENKSFVKDFEPRPNISAYTDDEKTEENKSFVKDFEPRPNISAYTD</sequence>